<dbReference type="SUPFAM" id="SSF52172">
    <property type="entry name" value="CheY-like"/>
    <property type="match status" value="1"/>
</dbReference>
<evidence type="ECO:0000256" key="1">
    <source>
        <dbReference type="PROSITE-ProRule" id="PRU00169"/>
    </source>
</evidence>
<dbReference type="Proteomes" id="UP001214530">
    <property type="component" value="Chromosome"/>
</dbReference>
<gene>
    <name evidence="3" type="ORF">P0Y49_16235</name>
</gene>
<evidence type="ECO:0000313" key="3">
    <source>
        <dbReference type="EMBL" id="WEK21804.1"/>
    </source>
</evidence>
<evidence type="ECO:0000313" key="4">
    <source>
        <dbReference type="Proteomes" id="UP001214530"/>
    </source>
</evidence>
<organism evidence="3 4">
    <name type="scientific">Candidatus Pedobacter colombiensis</name>
    <dbReference type="NCBI Taxonomy" id="3121371"/>
    <lineage>
        <taxon>Bacteria</taxon>
        <taxon>Pseudomonadati</taxon>
        <taxon>Bacteroidota</taxon>
        <taxon>Sphingobacteriia</taxon>
        <taxon>Sphingobacteriales</taxon>
        <taxon>Sphingobacteriaceae</taxon>
        <taxon>Pedobacter</taxon>
    </lineage>
</organism>
<dbReference type="EMBL" id="CP119313">
    <property type="protein sequence ID" value="WEK21804.1"/>
    <property type="molecule type" value="Genomic_DNA"/>
</dbReference>
<dbReference type="InterPro" id="IPR051015">
    <property type="entry name" value="EvgA-like"/>
</dbReference>
<dbReference type="PANTHER" id="PTHR45566">
    <property type="entry name" value="HTH-TYPE TRANSCRIPTIONAL REGULATOR YHJB-RELATED"/>
    <property type="match status" value="1"/>
</dbReference>
<keyword evidence="1" id="KW-0597">Phosphoprotein</keyword>
<dbReference type="SMART" id="SM00448">
    <property type="entry name" value="REC"/>
    <property type="match status" value="1"/>
</dbReference>
<dbReference type="AlphaFoldDB" id="A0AAJ5WC72"/>
<evidence type="ECO:0000259" key="2">
    <source>
        <dbReference type="PROSITE" id="PS50110"/>
    </source>
</evidence>
<dbReference type="InterPro" id="IPR001789">
    <property type="entry name" value="Sig_transdc_resp-reg_receiver"/>
</dbReference>
<protein>
    <submittedName>
        <fullName evidence="3">Response regulator</fullName>
    </submittedName>
</protein>
<proteinExistence type="predicted"/>
<feature type="domain" description="Response regulatory" evidence="2">
    <location>
        <begin position="4"/>
        <end position="132"/>
    </location>
</feature>
<dbReference type="PANTHER" id="PTHR45566:SF1">
    <property type="entry name" value="HTH-TYPE TRANSCRIPTIONAL REGULATOR YHJB-RELATED"/>
    <property type="match status" value="1"/>
</dbReference>
<dbReference type="InterPro" id="IPR011006">
    <property type="entry name" value="CheY-like_superfamily"/>
</dbReference>
<dbReference type="Gene3D" id="3.40.50.2300">
    <property type="match status" value="1"/>
</dbReference>
<sequence>MFERVLIAEDQESTSISVRKTIGDLKIVDPDYVFYCDDAFARIQKGLKTGQPYDLLITDLSFEEDHNIQKIVDGAALIKAIKDEQPGLKVLVFSAEGKPAVIDMLIKDLGIDGYVRKARHDAKELRSALEAIAQGNKYFPAQMKVLVKERNTYDFTSYDTTIIALLAGGVKQKDIPEYLQSKNIKPSGLSSIEKRLNLIKDVLGFSTNEQLIAYCKDFKII</sequence>
<accession>A0AAJ5WC72</accession>
<feature type="modified residue" description="4-aspartylphosphate" evidence="1">
    <location>
        <position position="59"/>
    </location>
</feature>
<dbReference type="GO" id="GO:0000160">
    <property type="term" value="P:phosphorelay signal transduction system"/>
    <property type="evidence" value="ECO:0007669"/>
    <property type="project" value="InterPro"/>
</dbReference>
<reference evidence="3" key="1">
    <citation type="submission" date="2023-03" db="EMBL/GenBank/DDBJ databases">
        <title>Andean soil-derived lignocellulolytic bacterial consortium as a source of novel taxa and putative plastic-active enzymes.</title>
        <authorList>
            <person name="Diaz-Garcia L."/>
            <person name="Chuvochina M."/>
            <person name="Feuerriegel G."/>
            <person name="Bunk B."/>
            <person name="Sproer C."/>
            <person name="Streit W.R."/>
            <person name="Rodriguez L.M."/>
            <person name="Overmann J."/>
            <person name="Jimenez D.J."/>
        </authorList>
    </citation>
    <scope>NUCLEOTIDE SEQUENCE</scope>
    <source>
        <strain evidence="3">MAG 3858</strain>
    </source>
</reference>
<dbReference type="Pfam" id="PF00072">
    <property type="entry name" value="Response_reg"/>
    <property type="match status" value="1"/>
</dbReference>
<dbReference type="PROSITE" id="PS50110">
    <property type="entry name" value="RESPONSE_REGULATORY"/>
    <property type="match status" value="1"/>
</dbReference>
<name>A0AAJ5WC72_9SPHI</name>